<dbReference type="EMBL" id="JXJN01018483">
    <property type="status" value="NOT_ANNOTATED_CDS"/>
    <property type="molecule type" value="Genomic_DNA"/>
</dbReference>
<dbReference type="InterPro" id="IPR028085">
    <property type="entry name" value="FNIP_mid_dom"/>
</dbReference>
<evidence type="ECO:0000313" key="5">
    <source>
        <dbReference type="EnsemblMetazoa" id="GPPI037190-PA"/>
    </source>
</evidence>
<feature type="compositionally biased region" description="Polar residues" evidence="3">
    <location>
        <begin position="58"/>
        <end position="81"/>
    </location>
</feature>
<feature type="domain" description="UDENN FNIP1/2-type" evidence="4">
    <location>
        <begin position="101"/>
        <end position="1422"/>
    </location>
</feature>
<dbReference type="PANTHER" id="PTHR21634">
    <property type="entry name" value="RE13835P"/>
    <property type="match status" value="1"/>
</dbReference>
<feature type="region of interest" description="Disordered" evidence="3">
    <location>
        <begin position="54"/>
        <end position="81"/>
    </location>
</feature>
<evidence type="ECO:0000256" key="1">
    <source>
        <dbReference type="ARBA" id="ARBA00004496"/>
    </source>
</evidence>
<reference evidence="5" key="2">
    <citation type="submission" date="2020-05" db="UniProtKB">
        <authorList>
            <consortium name="EnsemblMetazoa"/>
        </authorList>
    </citation>
    <scope>IDENTIFICATION</scope>
    <source>
        <strain evidence="5">IAEA</strain>
    </source>
</reference>
<keyword evidence="6" id="KW-1185">Reference proteome</keyword>
<evidence type="ECO:0000313" key="6">
    <source>
        <dbReference type="Proteomes" id="UP000092460"/>
    </source>
</evidence>
<dbReference type="EnsemblMetazoa" id="GPPI037190-RA">
    <property type="protein sequence ID" value="GPPI037190-PA"/>
    <property type="gene ID" value="GPPI037190"/>
</dbReference>
<dbReference type="EMBL" id="JXJN01018482">
    <property type="status" value="NOT_ANNOTATED_CDS"/>
    <property type="molecule type" value="Genomic_DNA"/>
</dbReference>
<reference evidence="6" key="1">
    <citation type="submission" date="2015-01" db="EMBL/GenBank/DDBJ databases">
        <authorList>
            <person name="Aksoy S."/>
            <person name="Warren W."/>
            <person name="Wilson R.K."/>
        </authorList>
    </citation>
    <scope>NUCLEOTIDE SEQUENCE [LARGE SCALE GENOMIC DNA]</scope>
    <source>
        <strain evidence="6">IAEA</strain>
    </source>
</reference>
<sequence length="1435" mass="160548">MALFNKLFFSSPTTSTSEASNSLPATVSSLSHQPGTASLANTIVGSLSGTTSAATGTYSRQSNKQRSNHNQSLPSKNYLTLTGGQADRQTGTIYSRIQFPFDTSQVRVLVYRECDSRGRRLLFDSRALEKVYSTDEKNVLRKTNAFKMTDQKPKRWSGASTCGNFIEICKEYGYRHNRPDSVDITSIGEMVFGALAMSFRGTSLKVHWLQNPARMLCSQVFYAPIRPSKRPSPFLTISGQKNMATARPSVPTEQDTADGISMNSFSLSFAAGVPQHSHLMSNDFYSMMSMPYDTPSLVDHECSIGSGPRLSSTYSTVTDSGYSASSRGQIPSDLWSSSYQYSIRSSIGSVMSDQFDIYRKLSMDINYFPDGSDSSNLSLLASDGSLQRRISRNMITSFENENSVNDFIGFLSDNYVYATQGGSEGGNLRINPRCNSCGASESRSNPEMGRKEDFVGVMKSGSRRARIGLAVCIDLSESFEDEMELFCNEHVALLESMLSRIRVHTERAYIHHKDFLQIMCQVWQDTQQWFEDLFKAPRLKTPIWLTITTSGSKYSKSVAEHFIKELCWLLTYADTKDTNFFISTTLTAVLTHHLGWVATVAQFNSSSSHSESKTAAMKQRARLRQVSQKHPYNALWAQMGDLFGATGIPPKLARTIIYGTEKLSIERLLNILTYFIRCAEVRRSTKKEYLDKDTVYDIIARNKTEIEAKTNQSFNKCTNTSQDVNEGRLIRTRTCTQHLSTLNKADTEEDKRIASEQHTIVNNEPQLLRSNKRNEIPNVLAYRESRFVQQELRIGNYLMDTGIEKRSLQQLQEERLSDYSVAEANKIDEHIRRLTTQTKRDDTELLGKNDELCGNGALEAIEMDNMTLEAADNQMFPEQPEHKSKLKMSFWGVGSVRVREGLSLSEMNRLQSSVSDEKRNNSKITKGKKVDENVEQPQTQKICLSDLITQNSIGKSNRMTWGIEPIKENVSLEEQIHFDFCQKLIERDHGTCRVKDNGKGVVFVLGDNEPLLNIKQTSNEDLTMKLTKEIDDNPIDVDEQLLCPLHAHASGQMKNYSAVKFNFEQYPQIATNYMKNKNIFMPTYDTLAEKYQKSHKSESMSTHCAQSDADKKAIACRICNSLLNSYQTPSNATELEFETDKVHGFASNAAASRLSKVGSQASLETLISPSQDNLPTQSKLGARTIVEHFGHCSLSQNSQKVVNDVQGKNTSERSVSSVASKHSANRETMHLLELPLPSVKDTQQQTECSECIKIPPGFVPSLFLNVNDHYIPDVVLQGTFASPSKWEIHLREDLALASHSASLISLPAENVAIVGDMEKWDVKLLSSQSQGFPYVGGQSAPVGMSQLVSSMLETVQTMNNVGISPYECLSFIEFKLQEIYLHSETLAAFLLETDFCSLNAVTTALNLSENDVPLLLSIASIHTPQISKKCGISFR</sequence>
<dbReference type="STRING" id="67801.A0A1B0BQ82"/>
<dbReference type="Pfam" id="PF14638">
    <property type="entry name" value="FNIP_C"/>
    <property type="match status" value="1"/>
</dbReference>
<dbReference type="Pfam" id="PF14636">
    <property type="entry name" value="FNIP_N"/>
    <property type="match status" value="1"/>
</dbReference>
<name>A0A1B0BQ82_9MUSC</name>
<dbReference type="GO" id="GO:0042030">
    <property type="term" value="F:ATPase inhibitor activity"/>
    <property type="evidence" value="ECO:0007669"/>
    <property type="project" value="TreeGrafter"/>
</dbReference>
<protein>
    <recommendedName>
        <fullName evidence="4">UDENN FNIP1/2-type domain-containing protein</fullName>
    </recommendedName>
</protein>
<dbReference type="PANTHER" id="PTHR21634:SF9">
    <property type="entry name" value="RE13835P"/>
    <property type="match status" value="1"/>
</dbReference>
<dbReference type="InterPro" id="IPR037545">
    <property type="entry name" value="DENN_FNIP1/2"/>
</dbReference>
<dbReference type="InterPro" id="IPR028086">
    <property type="entry name" value="FNIP_C_dom"/>
</dbReference>
<accession>A0A1B0BQ82</accession>
<proteinExistence type="predicted"/>
<dbReference type="GO" id="GO:0005737">
    <property type="term" value="C:cytoplasm"/>
    <property type="evidence" value="ECO:0007669"/>
    <property type="project" value="UniProtKB-SubCell"/>
</dbReference>
<dbReference type="InterPro" id="IPR028084">
    <property type="entry name" value="FNIP_N_dom"/>
</dbReference>
<comment type="subcellular location">
    <subcellularLocation>
        <location evidence="1">Cytoplasm</location>
    </subcellularLocation>
</comment>
<dbReference type="Pfam" id="PF14637">
    <property type="entry name" value="FNIP_M"/>
    <property type="match status" value="1"/>
</dbReference>
<evidence type="ECO:0000256" key="3">
    <source>
        <dbReference type="SAM" id="MobiDB-lite"/>
    </source>
</evidence>
<organism evidence="5 6">
    <name type="scientific">Glossina palpalis gambiensis</name>
    <dbReference type="NCBI Taxonomy" id="67801"/>
    <lineage>
        <taxon>Eukaryota</taxon>
        <taxon>Metazoa</taxon>
        <taxon>Ecdysozoa</taxon>
        <taxon>Arthropoda</taxon>
        <taxon>Hexapoda</taxon>
        <taxon>Insecta</taxon>
        <taxon>Pterygota</taxon>
        <taxon>Neoptera</taxon>
        <taxon>Endopterygota</taxon>
        <taxon>Diptera</taxon>
        <taxon>Brachycera</taxon>
        <taxon>Muscomorpha</taxon>
        <taxon>Hippoboscoidea</taxon>
        <taxon>Glossinidae</taxon>
        <taxon>Glossina</taxon>
    </lineage>
</organism>
<feature type="region of interest" description="Disordered" evidence="3">
    <location>
        <begin position="10"/>
        <end position="31"/>
    </location>
</feature>
<dbReference type="PROSITE" id="PS51836">
    <property type="entry name" value="DENN_FNIP12"/>
    <property type="match status" value="1"/>
</dbReference>
<dbReference type="VEuPathDB" id="VectorBase:GPPI037190"/>
<dbReference type="Proteomes" id="UP000092460">
    <property type="component" value="Unassembled WGS sequence"/>
</dbReference>
<dbReference type="GO" id="GO:0051087">
    <property type="term" value="F:protein-folding chaperone binding"/>
    <property type="evidence" value="ECO:0007669"/>
    <property type="project" value="TreeGrafter"/>
</dbReference>
<evidence type="ECO:0000259" key="4">
    <source>
        <dbReference type="PROSITE" id="PS51836"/>
    </source>
</evidence>
<evidence type="ECO:0000256" key="2">
    <source>
        <dbReference type="ARBA" id="ARBA00022490"/>
    </source>
</evidence>
<keyword evidence="2" id="KW-0963">Cytoplasm</keyword>